<gene>
    <name evidence="2" type="ORF">KIN20_018222</name>
</gene>
<feature type="region of interest" description="Disordered" evidence="1">
    <location>
        <begin position="1"/>
        <end position="23"/>
    </location>
</feature>
<sequence>MEHPRELFQVYDQREGEDVEKASKKREQKVDAHLETKFEEPSVQKRPVVSVGRRKTMLWKKNKKGGLKIGLYQLLPIEKTTVFQHSRQHNTRQNPPTSAAGQPANIGIQFVAVQNLKSSFIWASAQQQFRLPDVPRVPSRAMSVQREPNWSHFAASAIARHPPQRKGGTNVFEGKDDSECLAIDTETDFSRRYCPFTYT</sequence>
<dbReference type="AlphaFoldDB" id="A0AAD5QU75"/>
<evidence type="ECO:0000256" key="1">
    <source>
        <dbReference type="SAM" id="MobiDB-lite"/>
    </source>
</evidence>
<organism evidence="2 3">
    <name type="scientific">Parelaphostrongylus tenuis</name>
    <name type="common">Meningeal worm</name>
    <dbReference type="NCBI Taxonomy" id="148309"/>
    <lineage>
        <taxon>Eukaryota</taxon>
        <taxon>Metazoa</taxon>
        <taxon>Ecdysozoa</taxon>
        <taxon>Nematoda</taxon>
        <taxon>Chromadorea</taxon>
        <taxon>Rhabditida</taxon>
        <taxon>Rhabditina</taxon>
        <taxon>Rhabditomorpha</taxon>
        <taxon>Strongyloidea</taxon>
        <taxon>Metastrongylidae</taxon>
        <taxon>Parelaphostrongylus</taxon>
    </lineage>
</organism>
<dbReference type="Proteomes" id="UP001196413">
    <property type="component" value="Unassembled WGS sequence"/>
</dbReference>
<evidence type="ECO:0000313" key="2">
    <source>
        <dbReference type="EMBL" id="KAJ1359471.1"/>
    </source>
</evidence>
<proteinExistence type="predicted"/>
<keyword evidence="3" id="KW-1185">Reference proteome</keyword>
<dbReference type="EMBL" id="JAHQIW010003627">
    <property type="protein sequence ID" value="KAJ1359471.1"/>
    <property type="molecule type" value="Genomic_DNA"/>
</dbReference>
<name>A0AAD5QU75_PARTN</name>
<reference evidence="2" key="1">
    <citation type="submission" date="2021-06" db="EMBL/GenBank/DDBJ databases">
        <title>Parelaphostrongylus tenuis whole genome reference sequence.</title>
        <authorList>
            <person name="Garwood T.J."/>
            <person name="Larsen P.A."/>
            <person name="Fountain-Jones N.M."/>
            <person name="Garbe J.R."/>
            <person name="Macchietto M.G."/>
            <person name="Kania S.A."/>
            <person name="Gerhold R.W."/>
            <person name="Richards J.E."/>
            <person name="Wolf T.M."/>
        </authorList>
    </citation>
    <scope>NUCLEOTIDE SEQUENCE</scope>
    <source>
        <strain evidence="2">MNPRO001-30</strain>
        <tissue evidence="2">Meninges</tissue>
    </source>
</reference>
<protein>
    <submittedName>
        <fullName evidence="2">Uncharacterized protein</fullName>
    </submittedName>
</protein>
<evidence type="ECO:0000313" key="3">
    <source>
        <dbReference type="Proteomes" id="UP001196413"/>
    </source>
</evidence>
<comment type="caution">
    <text evidence="2">The sequence shown here is derived from an EMBL/GenBank/DDBJ whole genome shotgun (WGS) entry which is preliminary data.</text>
</comment>
<accession>A0AAD5QU75</accession>
<feature type="compositionally biased region" description="Basic and acidic residues" evidence="1">
    <location>
        <begin position="1"/>
        <end position="22"/>
    </location>
</feature>
<feature type="non-terminal residue" evidence="2">
    <location>
        <position position="1"/>
    </location>
</feature>